<dbReference type="InterPro" id="IPR036890">
    <property type="entry name" value="HATPase_C_sf"/>
</dbReference>
<dbReference type="PANTHER" id="PTHR35526:SF3">
    <property type="entry name" value="ANTI-SIGMA-F FACTOR RSBW"/>
    <property type="match status" value="1"/>
</dbReference>
<dbReference type="InterPro" id="IPR050267">
    <property type="entry name" value="Anti-sigma-factor_SerPK"/>
</dbReference>
<dbReference type="GO" id="GO:0004674">
    <property type="term" value="F:protein serine/threonine kinase activity"/>
    <property type="evidence" value="ECO:0007669"/>
    <property type="project" value="UniProtKB-KW"/>
</dbReference>
<protein>
    <submittedName>
        <fullName evidence="3">Two component response regulator, sigma factor PP2C-like phosphatase</fullName>
    </submittedName>
</protein>
<dbReference type="Proteomes" id="UP000023775">
    <property type="component" value="Unassembled WGS sequence"/>
</dbReference>
<keyword evidence="1" id="KW-0723">Serine/threonine-protein kinase</keyword>
<feature type="non-terminal residue" evidence="3">
    <location>
        <position position="174"/>
    </location>
</feature>
<dbReference type="Pfam" id="PF13581">
    <property type="entry name" value="HATPase_c_2"/>
    <property type="match status" value="1"/>
</dbReference>
<dbReference type="InterPro" id="IPR003594">
    <property type="entry name" value="HATPase_dom"/>
</dbReference>
<dbReference type="eggNOG" id="COG2172">
    <property type="taxonomic scope" value="Bacteria"/>
</dbReference>
<organism evidence="3 4">
    <name type="scientific">Aeromonas diversa CDC 2478-85</name>
    <dbReference type="NCBI Taxonomy" id="1268237"/>
    <lineage>
        <taxon>Bacteria</taxon>
        <taxon>Pseudomonadati</taxon>
        <taxon>Pseudomonadota</taxon>
        <taxon>Gammaproteobacteria</taxon>
        <taxon>Aeromonadales</taxon>
        <taxon>Aeromonadaceae</taxon>
        <taxon>Aeromonas</taxon>
    </lineage>
</organism>
<feature type="domain" description="Histidine kinase/HSP90-like ATPase" evidence="2">
    <location>
        <begin position="11"/>
        <end position="127"/>
    </location>
</feature>
<keyword evidence="1" id="KW-0418">Kinase</keyword>
<sequence>MDRPLLELTEPATLEGVRALRRGLLLRLEQLGLESREQDRWLLGLSEAATNVVRHTRPEATRLILCLRQQGDEMRLELLDDGGAPAPIGPVSHPGVAEGGYGLLLLSTLFDELSSTTRDGLNLLTLRRAGALAAVRPTLLVIDDDRATRVLLECYLKEHYQVISVASTEVALSL</sequence>
<dbReference type="OrthoDB" id="9811749at2"/>
<accession>N9TVY6</accession>
<comment type="caution">
    <text evidence="3">The sequence shown here is derived from an EMBL/GenBank/DDBJ whole genome shotgun (WGS) entry which is preliminary data.</text>
</comment>
<dbReference type="AlphaFoldDB" id="N9TVY6"/>
<name>N9TVY6_9GAMM</name>
<gene>
    <name evidence="3" type="ORF">G114_19156</name>
</gene>
<evidence type="ECO:0000256" key="1">
    <source>
        <dbReference type="ARBA" id="ARBA00022527"/>
    </source>
</evidence>
<evidence type="ECO:0000313" key="4">
    <source>
        <dbReference type="Proteomes" id="UP000023775"/>
    </source>
</evidence>
<dbReference type="PANTHER" id="PTHR35526">
    <property type="entry name" value="ANTI-SIGMA-F FACTOR RSBW-RELATED"/>
    <property type="match status" value="1"/>
</dbReference>
<proteinExistence type="predicted"/>
<reference evidence="3 4" key="1">
    <citation type="journal article" date="2013" name="Genome Announc.">
        <title>Draft Genome Sequence of the Aeromonas diversa Type Strain.</title>
        <authorList>
            <person name="Farfan M."/>
            <person name="Spataro N."/>
            <person name="Sanglas A."/>
            <person name="Albarral V."/>
            <person name="Loren J.G."/>
            <person name="Bosch E."/>
            <person name="Fuste M.C."/>
        </authorList>
    </citation>
    <scope>NUCLEOTIDE SEQUENCE [LARGE SCALE GENOMIC DNA]</scope>
    <source>
        <strain evidence="3 4">2478-85</strain>
    </source>
</reference>
<evidence type="ECO:0000313" key="3">
    <source>
        <dbReference type="EMBL" id="ENY70284.1"/>
    </source>
</evidence>
<keyword evidence="4" id="KW-1185">Reference proteome</keyword>
<keyword evidence="1" id="KW-0808">Transferase</keyword>
<dbReference type="EMBL" id="APVG01000099">
    <property type="protein sequence ID" value="ENY70284.1"/>
    <property type="molecule type" value="Genomic_DNA"/>
</dbReference>
<dbReference type="CDD" id="cd16936">
    <property type="entry name" value="HATPase_RsbW-like"/>
    <property type="match status" value="1"/>
</dbReference>
<evidence type="ECO:0000259" key="2">
    <source>
        <dbReference type="Pfam" id="PF13581"/>
    </source>
</evidence>
<dbReference type="Gene3D" id="3.30.565.10">
    <property type="entry name" value="Histidine kinase-like ATPase, C-terminal domain"/>
    <property type="match status" value="1"/>
</dbReference>
<dbReference type="RefSeq" id="WP_005364169.1">
    <property type="nucleotide sequence ID" value="NZ_APVG01000099.1"/>
</dbReference>